<sequence length="142" mass="16606">MVAAELKAAIFKSQVHKIMTRFVKAKPEVLRLYREILRTARQFQWTNEQGQPWAKILQANARMEIEQSRNDTVRWRRSLLWEMTNDMQDSELIARKVVAGWECLHQIQEKVGPSCIFETYSTYCAQMTEKAKSLAAKSPDDQ</sequence>
<keyword evidence="4" id="KW-1185">Reference proteome</keyword>
<dbReference type="Pfam" id="PF05347">
    <property type="entry name" value="Complex1_LYR"/>
    <property type="match status" value="1"/>
</dbReference>
<dbReference type="PANTHER" id="PTHR47484">
    <property type="entry name" value="COMPLEX 1 PROTEIN CONTAINING PROTEIN, EXPRESSED"/>
    <property type="match status" value="1"/>
</dbReference>
<dbReference type="EMBL" id="CAADRA010006491">
    <property type="protein sequence ID" value="VFT95938.1"/>
    <property type="molecule type" value="Genomic_DNA"/>
</dbReference>
<gene>
    <name evidence="3" type="primary">Aste57867_19217</name>
    <name evidence="2" type="ORF">As57867_019153</name>
    <name evidence="3" type="ORF">ASTE57867_19217</name>
</gene>
<dbReference type="GO" id="GO:0034551">
    <property type="term" value="P:mitochondrial respiratory chain complex III assembly"/>
    <property type="evidence" value="ECO:0007669"/>
    <property type="project" value="InterPro"/>
</dbReference>
<evidence type="ECO:0000313" key="4">
    <source>
        <dbReference type="Proteomes" id="UP000332933"/>
    </source>
</evidence>
<reference evidence="2" key="2">
    <citation type="submission" date="2019-06" db="EMBL/GenBank/DDBJ databases">
        <title>Genomics analysis of Aphanomyces spp. identifies a new class of oomycete effector associated with host adaptation.</title>
        <authorList>
            <person name="Gaulin E."/>
        </authorList>
    </citation>
    <scope>NUCLEOTIDE SEQUENCE</scope>
    <source>
        <strain evidence="2">CBS 578.67</strain>
    </source>
</reference>
<dbReference type="InterPro" id="IPR008011">
    <property type="entry name" value="Complex1_LYR_dom"/>
</dbReference>
<evidence type="ECO:0000259" key="1">
    <source>
        <dbReference type="Pfam" id="PF05347"/>
    </source>
</evidence>
<evidence type="ECO:0000313" key="3">
    <source>
        <dbReference type="EMBL" id="VFT95938.1"/>
    </source>
</evidence>
<proteinExistence type="predicted"/>
<protein>
    <submittedName>
        <fullName evidence="3">Aste57867_19217 protein</fullName>
    </submittedName>
</protein>
<dbReference type="AlphaFoldDB" id="A0A485LCN6"/>
<accession>A0A485LCN6</accession>
<evidence type="ECO:0000313" key="2">
    <source>
        <dbReference type="EMBL" id="KAF0689321.1"/>
    </source>
</evidence>
<dbReference type="OrthoDB" id="74240at2759"/>
<dbReference type="InterPro" id="IPR045298">
    <property type="entry name" value="Complex1_LYR_LYRM7"/>
</dbReference>
<dbReference type="Proteomes" id="UP000332933">
    <property type="component" value="Unassembled WGS sequence"/>
</dbReference>
<dbReference type="EMBL" id="VJMH01006470">
    <property type="protein sequence ID" value="KAF0689321.1"/>
    <property type="molecule type" value="Genomic_DNA"/>
</dbReference>
<dbReference type="GO" id="GO:0005739">
    <property type="term" value="C:mitochondrion"/>
    <property type="evidence" value="ECO:0007669"/>
    <property type="project" value="GOC"/>
</dbReference>
<feature type="domain" description="Complex 1 LYR protein" evidence="1">
    <location>
        <begin position="28"/>
        <end position="65"/>
    </location>
</feature>
<dbReference type="PANTHER" id="PTHR47484:SF1">
    <property type="entry name" value="COMPLEX 1 PROTEIN CONTAINING PROTEIN, EXPRESSED"/>
    <property type="match status" value="1"/>
</dbReference>
<name>A0A485LCN6_9STRA</name>
<reference evidence="3 4" key="1">
    <citation type="submission" date="2019-03" db="EMBL/GenBank/DDBJ databases">
        <authorList>
            <person name="Gaulin E."/>
            <person name="Dumas B."/>
        </authorList>
    </citation>
    <scope>NUCLEOTIDE SEQUENCE [LARGE SCALE GENOMIC DNA]</scope>
    <source>
        <strain evidence="3">CBS 568.67</strain>
    </source>
</reference>
<organism evidence="3 4">
    <name type="scientific">Aphanomyces stellatus</name>
    <dbReference type="NCBI Taxonomy" id="120398"/>
    <lineage>
        <taxon>Eukaryota</taxon>
        <taxon>Sar</taxon>
        <taxon>Stramenopiles</taxon>
        <taxon>Oomycota</taxon>
        <taxon>Saprolegniomycetes</taxon>
        <taxon>Saprolegniales</taxon>
        <taxon>Verrucalvaceae</taxon>
        <taxon>Aphanomyces</taxon>
    </lineage>
</organism>
<dbReference type="CDD" id="cd20267">
    <property type="entry name" value="Complex1_LYR_LYRM7"/>
    <property type="match status" value="1"/>
</dbReference>